<proteinExistence type="predicted"/>
<name>A0A176VY12_MARPO</name>
<evidence type="ECO:0000256" key="1">
    <source>
        <dbReference type="SAM" id="MobiDB-lite"/>
    </source>
</evidence>
<evidence type="ECO:0000313" key="3">
    <source>
        <dbReference type="Proteomes" id="UP000077202"/>
    </source>
</evidence>
<dbReference type="Proteomes" id="UP000077202">
    <property type="component" value="Unassembled WGS sequence"/>
</dbReference>
<organism evidence="2 3">
    <name type="scientific">Marchantia polymorpha subsp. ruderalis</name>
    <dbReference type="NCBI Taxonomy" id="1480154"/>
    <lineage>
        <taxon>Eukaryota</taxon>
        <taxon>Viridiplantae</taxon>
        <taxon>Streptophyta</taxon>
        <taxon>Embryophyta</taxon>
        <taxon>Marchantiophyta</taxon>
        <taxon>Marchantiopsida</taxon>
        <taxon>Marchantiidae</taxon>
        <taxon>Marchantiales</taxon>
        <taxon>Marchantiaceae</taxon>
        <taxon>Marchantia</taxon>
    </lineage>
</organism>
<feature type="region of interest" description="Disordered" evidence="1">
    <location>
        <begin position="70"/>
        <end position="97"/>
    </location>
</feature>
<comment type="caution">
    <text evidence="2">The sequence shown here is derived from an EMBL/GenBank/DDBJ whole genome shotgun (WGS) entry which is preliminary data.</text>
</comment>
<accession>A0A176VY12</accession>
<dbReference type="EMBL" id="LVLJ01002364">
    <property type="protein sequence ID" value="OAE25273.1"/>
    <property type="molecule type" value="Genomic_DNA"/>
</dbReference>
<protein>
    <submittedName>
        <fullName evidence="2">Uncharacterized protein</fullName>
    </submittedName>
</protein>
<evidence type="ECO:0000313" key="2">
    <source>
        <dbReference type="EMBL" id="OAE25273.1"/>
    </source>
</evidence>
<gene>
    <name evidence="2" type="ORF">AXG93_3776s1100</name>
</gene>
<feature type="compositionally biased region" description="Basic and acidic residues" evidence="1">
    <location>
        <begin position="86"/>
        <end position="97"/>
    </location>
</feature>
<dbReference type="AlphaFoldDB" id="A0A176VY12"/>
<reference evidence="2" key="1">
    <citation type="submission" date="2016-03" db="EMBL/GenBank/DDBJ databases">
        <title>Mechanisms controlling the formation of the plant cell surface in tip-growing cells are functionally conserved among land plants.</title>
        <authorList>
            <person name="Honkanen S."/>
            <person name="Jones V.A."/>
            <person name="Morieri G."/>
            <person name="Champion C."/>
            <person name="Hetherington A.J."/>
            <person name="Kelly S."/>
            <person name="Saint-Marcoux D."/>
            <person name="Proust H."/>
            <person name="Prescott H."/>
            <person name="Dolan L."/>
        </authorList>
    </citation>
    <scope>NUCLEOTIDE SEQUENCE [LARGE SCALE GENOMIC DNA]</scope>
    <source>
        <tissue evidence="2">Whole gametophyte</tissue>
    </source>
</reference>
<keyword evidence="3" id="KW-1185">Reference proteome</keyword>
<sequence length="143" mass="15519">MLGAAVKRALPRVENRAPYDTRNGTLLLTAAAKVDLEFSTLTFPPSERSAFAQNSYSILFDHESLSSTQIAHPAKHGYSSPSKSSLGDKQDQKELRVRANSIGATATHDCTLSLVSPQSRQLLTLLDVQARNGEARDRSPPSL</sequence>